<sequence>MSSTEKTYEGSCHCKNVKFSVTLATPLEEQKLISCNCSLCSDRGFLIFFATGDQVTVEGEEHLIPYSFNKHIIRYHFCKGCGSSLFGHDEGKTQYGINARSLDGVDLDKLNPIKYDGASL</sequence>
<dbReference type="Proteomes" id="UP001412239">
    <property type="component" value="Unassembled WGS sequence"/>
</dbReference>
<dbReference type="InterPro" id="IPR011057">
    <property type="entry name" value="Mss4-like_sf"/>
</dbReference>
<evidence type="ECO:0000256" key="1">
    <source>
        <dbReference type="ARBA" id="ARBA00005495"/>
    </source>
</evidence>
<accession>A0A292PSQ9</accession>
<dbReference type="AlphaFoldDB" id="A0A292PSQ9"/>
<feature type="domain" description="CENP-V/GFA" evidence="4">
    <location>
        <begin position="8"/>
        <end position="116"/>
    </location>
</feature>
<dbReference type="PANTHER" id="PTHR28620">
    <property type="entry name" value="CENTROMERE PROTEIN V"/>
    <property type="match status" value="1"/>
</dbReference>
<proteinExistence type="inferred from homology"/>
<dbReference type="Pfam" id="PF04828">
    <property type="entry name" value="GFA"/>
    <property type="match status" value="1"/>
</dbReference>
<evidence type="ECO:0000256" key="2">
    <source>
        <dbReference type="ARBA" id="ARBA00022723"/>
    </source>
</evidence>
<dbReference type="PANTHER" id="PTHR28620:SF1">
    <property type="entry name" value="CENP-V_GFA DOMAIN-CONTAINING PROTEIN"/>
    <property type="match status" value="1"/>
</dbReference>
<reference evidence="5" key="1">
    <citation type="submission" date="2015-10" db="EMBL/GenBank/DDBJ databases">
        <authorList>
            <person name="Regsiter A."/>
            <person name="william w."/>
        </authorList>
    </citation>
    <scope>NUCLEOTIDE SEQUENCE</scope>
    <source>
        <strain evidence="5">Montdore</strain>
    </source>
</reference>
<dbReference type="EMBL" id="LN891079">
    <property type="protein sequence ID" value="CUS09510.1"/>
    <property type="molecule type" value="Genomic_DNA"/>
</dbReference>
<keyword evidence="3" id="KW-0862">Zinc</keyword>
<protein>
    <recommendedName>
        <fullName evidence="4">CENP-V/GFA domain-containing protein</fullName>
    </recommendedName>
</protein>
<comment type="similarity">
    <text evidence="1">Belongs to the Gfa family.</text>
</comment>
<dbReference type="SUPFAM" id="SSF51316">
    <property type="entry name" value="Mss4-like"/>
    <property type="match status" value="1"/>
</dbReference>
<evidence type="ECO:0000259" key="4">
    <source>
        <dbReference type="PROSITE" id="PS51891"/>
    </source>
</evidence>
<keyword evidence="2" id="KW-0479">Metal-binding</keyword>
<dbReference type="InterPro" id="IPR006913">
    <property type="entry name" value="CENP-V/GFA"/>
</dbReference>
<evidence type="ECO:0000313" key="5">
    <source>
        <dbReference type="EMBL" id="CUS09510.1"/>
    </source>
</evidence>
<organism evidence="5 6">
    <name type="scientific">Tuber aestivum</name>
    <name type="common">summer truffle</name>
    <dbReference type="NCBI Taxonomy" id="59557"/>
    <lineage>
        <taxon>Eukaryota</taxon>
        <taxon>Fungi</taxon>
        <taxon>Dikarya</taxon>
        <taxon>Ascomycota</taxon>
        <taxon>Pezizomycotina</taxon>
        <taxon>Pezizomycetes</taxon>
        <taxon>Pezizales</taxon>
        <taxon>Tuberaceae</taxon>
        <taxon>Tuber</taxon>
    </lineage>
</organism>
<keyword evidence="6" id="KW-1185">Reference proteome</keyword>
<dbReference type="GO" id="GO:0046872">
    <property type="term" value="F:metal ion binding"/>
    <property type="evidence" value="ECO:0007669"/>
    <property type="project" value="UniProtKB-KW"/>
</dbReference>
<dbReference type="PROSITE" id="PS51891">
    <property type="entry name" value="CENP_V_GFA"/>
    <property type="match status" value="1"/>
</dbReference>
<dbReference type="GO" id="GO:0016846">
    <property type="term" value="F:carbon-sulfur lyase activity"/>
    <property type="evidence" value="ECO:0007669"/>
    <property type="project" value="InterPro"/>
</dbReference>
<evidence type="ECO:0000256" key="3">
    <source>
        <dbReference type="ARBA" id="ARBA00022833"/>
    </source>
</evidence>
<evidence type="ECO:0000313" key="6">
    <source>
        <dbReference type="Proteomes" id="UP001412239"/>
    </source>
</evidence>
<dbReference type="Gene3D" id="2.170.150.70">
    <property type="match status" value="1"/>
</dbReference>
<gene>
    <name evidence="5" type="ORF">GSTUAT00006383001</name>
</gene>
<dbReference type="InterPro" id="IPR052355">
    <property type="entry name" value="CENP-V-like"/>
</dbReference>
<name>A0A292PSQ9_9PEZI</name>